<evidence type="ECO:0000256" key="1">
    <source>
        <dbReference type="ARBA" id="ARBA00001974"/>
    </source>
</evidence>
<feature type="domain" description="RsdA/BaiN/AoA(So)-like insert" evidence="5">
    <location>
        <begin position="191"/>
        <end position="350"/>
    </location>
</feature>
<protein>
    <submittedName>
        <fullName evidence="6">NAD(P)/FAD-dependent oxidoreductase</fullName>
    </submittedName>
</protein>
<keyword evidence="7" id="KW-1185">Reference proteome</keyword>
<dbReference type="InterPro" id="IPR036188">
    <property type="entry name" value="FAD/NAD-bd_sf"/>
</dbReference>
<dbReference type="PRINTS" id="PR00411">
    <property type="entry name" value="PNDRDTASEI"/>
</dbReference>
<evidence type="ECO:0000313" key="6">
    <source>
        <dbReference type="EMBL" id="MCY6958220.1"/>
    </source>
</evidence>
<gene>
    <name evidence="6" type="ORF">OW729_06345</name>
</gene>
<organism evidence="6 7">
    <name type="scientific">Clostridium brassicae</name>
    <dbReference type="NCBI Taxonomy" id="2999072"/>
    <lineage>
        <taxon>Bacteria</taxon>
        <taxon>Bacillati</taxon>
        <taxon>Bacillota</taxon>
        <taxon>Clostridia</taxon>
        <taxon>Eubacteriales</taxon>
        <taxon>Clostridiaceae</taxon>
        <taxon>Clostridium</taxon>
    </lineage>
</organism>
<keyword evidence="3" id="KW-0274">FAD</keyword>
<dbReference type="InterPro" id="IPR023166">
    <property type="entry name" value="BaiN-like_dom_sf"/>
</dbReference>
<dbReference type="Proteomes" id="UP001144612">
    <property type="component" value="Unassembled WGS sequence"/>
</dbReference>
<proteinExistence type="predicted"/>
<dbReference type="Gene3D" id="3.50.50.60">
    <property type="entry name" value="FAD/NAD(P)-binding domain"/>
    <property type="match status" value="1"/>
</dbReference>
<keyword evidence="2" id="KW-0285">Flavoprotein</keyword>
<dbReference type="SUPFAM" id="SSF51905">
    <property type="entry name" value="FAD/NAD(P)-binding domain"/>
    <property type="match status" value="1"/>
</dbReference>
<evidence type="ECO:0000256" key="3">
    <source>
        <dbReference type="ARBA" id="ARBA00022827"/>
    </source>
</evidence>
<dbReference type="RefSeq" id="WP_268060637.1">
    <property type="nucleotide sequence ID" value="NZ_JAPQFJ010000005.1"/>
</dbReference>
<dbReference type="PANTHER" id="PTHR42887:SF2">
    <property type="entry name" value="OS12G0638800 PROTEIN"/>
    <property type="match status" value="1"/>
</dbReference>
<dbReference type="PANTHER" id="PTHR42887">
    <property type="entry name" value="OS12G0638800 PROTEIN"/>
    <property type="match status" value="1"/>
</dbReference>
<dbReference type="InterPro" id="IPR004792">
    <property type="entry name" value="BaiN-like"/>
</dbReference>
<dbReference type="Gene3D" id="2.40.30.10">
    <property type="entry name" value="Translation factors"/>
    <property type="match status" value="1"/>
</dbReference>
<dbReference type="InterPro" id="IPR057661">
    <property type="entry name" value="RsdA/BaiN/AoA(So)_Rossmann"/>
</dbReference>
<evidence type="ECO:0000259" key="4">
    <source>
        <dbReference type="Pfam" id="PF03486"/>
    </source>
</evidence>
<feature type="domain" description="RsdA/BaiN/AoA(So)-like Rossmann fold-like" evidence="4">
    <location>
        <begin position="3"/>
        <end position="403"/>
    </location>
</feature>
<comment type="caution">
    <text evidence="6">The sequence shown here is derived from an EMBL/GenBank/DDBJ whole genome shotgun (WGS) entry which is preliminary data.</text>
</comment>
<dbReference type="EMBL" id="JAPQFJ010000005">
    <property type="protein sequence ID" value="MCY6958220.1"/>
    <property type="molecule type" value="Genomic_DNA"/>
</dbReference>
<accession>A0ABT4D7H4</accession>
<dbReference type="Gene3D" id="1.10.8.260">
    <property type="entry name" value="HI0933 insert domain-like"/>
    <property type="match status" value="1"/>
</dbReference>
<sequence length="407" mass="45298">MRTVIVVGGGPAGMMAAIKASEKSTVTLIDKNDKLGKKLFITGKGRCNVTNSKDISEFFDYIPVNSNFLYSSLYTFTNENTMDFFNNLGVELKTERGDRVFPKSDKSSDIIKAFEKALIKNNVKVMLNSYVKKVIAKNNMIEKIILDNNEEFYADSFIFATGGLSYPQTGSTGEGLNYSKKLGHNIVTPKAALVPIEVKENWIKDLQGLSLKNVSLSIKNEKNKILYNEFGEMLFTHFGISGPIVLSSSRVVNESKGLKAIINLKPALTEDELDKRIQKDFTKYCNKDFKNSLNDLLPNKLIDIIIKLSNIDESKKVNSITKVERKTLVNLLQNFELNIKGLRPIEEAIVTSGGINVREIDPSSMKSKLINNLYFAGEMIDVDAYTGGYNIQIALSTGYLAGMSVNE</sequence>
<reference evidence="6" key="1">
    <citation type="submission" date="2022-12" db="EMBL/GenBank/DDBJ databases">
        <title>Clostridium sp. nov., isolated from industrial wastewater.</title>
        <authorList>
            <person name="Jiayan W."/>
        </authorList>
    </citation>
    <scope>NUCLEOTIDE SEQUENCE</scope>
    <source>
        <strain evidence="6">ZC22-4</strain>
    </source>
</reference>
<evidence type="ECO:0000313" key="7">
    <source>
        <dbReference type="Proteomes" id="UP001144612"/>
    </source>
</evidence>
<dbReference type="NCBIfam" id="TIGR00275">
    <property type="entry name" value="aminoacetone oxidase family FAD-binding enzyme"/>
    <property type="match status" value="1"/>
</dbReference>
<name>A0ABT4D7H4_9CLOT</name>
<evidence type="ECO:0000259" key="5">
    <source>
        <dbReference type="Pfam" id="PF22780"/>
    </source>
</evidence>
<dbReference type="SUPFAM" id="SSF160996">
    <property type="entry name" value="HI0933 insert domain-like"/>
    <property type="match status" value="1"/>
</dbReference>
<evidence type="ECO:0000256" key="2">
    <source>
        <dbReference type="ARBA" id="ARBA00022630"/>
    </source>
</evidence>
<dbReference type="Pfam" id="PF03486">
    <property type="entry name" value="HI0933_like"/>
    <property type="match status" value="1"/>
</dbReference>
<dbReference type="Pfam" id="PF22780">
    <property type="entry name" value="HI0933_like_1st"/>
    <property type="match status" value="1"/>
</dbReference>
<comment type="cofactor">
    <cofactor evidence="1">
        <name>FAD</name>
        <dbReference type="ChEBI" id="CHEBI:57692"/>
    </cofactor>
</comment>
<dbReference type="InterPro" id="IPR055178">
    <property type="entry name" value="RsdA/BaiN/AoA(So)-like_dom"/>
</dbReference>